<dbReference type="InterPro" id="IPR011083">
    <property type="entry name" value="Phage_tail_collar_dom"/>
</dbReference>
<keyword evidence="3" id="KW-1185">Reference proteome</keyword>
<reference evidence="2" key="1">
    <citation type="submission" date="2023-07" db="EMBL/GenBank/DDBJ databases">
        <authorList>
            <person name="Kim M.K."/>
        </authorList>
    </citation>
    <scope>NUCLEOTIDE SEQUENCE</scope>
    <source>
        <strain evidence="2">CA1-15</strain>
    </source>
</reference>
<feature type="domain" description="Phage tail collar" evidence="1">
    <location>
        <begin position="8"/>
        <end position="63"/>
    </location>
</feature>
<name>A0ABT8ZZZ3_9SPHN</name>
<comment type="caution">
    <text evidence="2">The sequence shown here is derived from an EMBL/GenBank/DDBJ whole genome shotgun (WGS) entry which is preliminary data.</text>
</comment>
<accession>A0ABT8ZZZ3</accession>
<evidence type="ECO:0000259" key="1">
    <source>
        <dbReference type="Pfam" id="PF07484"/>
    </source>
</evidence>
<dbReference type="Proteomes" id="UP001176468">
    <property type="component" value="Unassembled WGS sequence"/>
</dbReference>
<organism evidence="2 3">
    <name type="scientific">Sphingomonas immobilis</name>
    <dbReference type="NCBI Taxonomy" id="3063997"/>
    <lineage>
        <taxon>Bacteria</taxon>
        <taxon>Pseudomonadati</taxon>
        <taxon>Pseudomonadota</taxon>
        <taxon>Alphaproteobacteria</taxon>
        <taxon>Sphingomonadales</taxon>
        <taxon>Sphingomonadaceae</taxon>
        <taxon>Sphingomonas</taxon>
    </lineage>
</organism>
<dbReference type="InterPro" id="IPR037053">
    <property type="entry name" value="Phage_tail_collar_dom_sf"/>
</dbReference>
<dbReference type="Pfam" id="PF07484">
    <property type="entry name" value="Collar"/>
    <property type="match status" value="1"/>
</dbReference>
<evidence type="ECO:0000313" key="3">
    <source>
        <dbReference type="Proteomes" id="UP001176468"/>
    </source>
</evidence>
<dbReference type="RefSeq" id="WP_304561599.1">
    <property type="nucleotide sequence ID" value="NZ_JAUQSZ010000008.1"/>
</dbReference>
<evidence type="ECO:0000313" key="2">
    <source>
        <dbReference type="EMBL" id="MDO7843143.1"/>
    </source>
</evidence>
<gene>
    <name evidence="2" type="ORF">Q5H94_12485</name>
</gene>
<dbReference type="EMBL" id="JAUQSZ010000008">
    <property type="protein sequence ID" value="MDO7843143.1"/>
    <property type="molecule type" value="Genomic_DNA"/>
</dbReference>
<proteinExistence type="predicted"/>
<sequence>MSDPYISEIRLFAGNFAPVNFAFCNGQIMSIAQNTALFSLLGTNYGGNGQTTFALPDLRGRLPVGQGTGAGLTPRTIGELAGEETHTLILPEMPVHNHAVYATTATGNLPGPTTNSIPATPAGAPGYLYAAPGSTPFTPQPFSPLALPPAGGSQPHTNLMPAECLSFIICLYGVFPSRN</sequence>
<protein>
    <submittedName>
        <fullName evidence="2">Tail fiber protein</fullName>
    </submittedName>
</protein>
<dbReference type="Gene3D" id="3.90.1340.10">
    <property type="entry name" value="Phage tail collar domain"/>
    <property type="match status" value="1"/>
</dbReference>
<dbReference type="SUPFAM" id="SSF88874">
    <property type="entry name" value="Receptor-binding domain of short tail fibre protein gp12"/>
    <property type="match status" value="1"/>
</dbReference>